<keyword evidence="3 5" id="KW-1133">Transmembrane helix</keyword>
<name>A0A1H8DB04_STIAU</name>
<dbReference type="EMBL" id="FOAP01000029">
    <property type="protein sequence ID" value="SEN04452.1"/>
    <property type="molecule type" value="Genomic_DNA"/>
</dbReference>
<keyword evidence="6" id="KW-0808">Transferase</keyword>
<dbReference type="GO" id="GO:0032259">
    <property type="term" value="P:methylation"/>
    <property type="evidence" value="ECO:0007669"/>
    <property type="project" value="UniProtKB-KW"/>
</dbReference>
<feature type="transmembrane region" description="Helical" evidence="5">
    <location>
        <begin position="94"/>
        <end position="112"/>
    </location>
</feature>
<dbReference type="Pfam" id="PF04191">
    <property type="entry name" value="PEMT"/>
    <property type="match status" value="1"/>
</dbReference>
<dbReference type="RefSeq" id="WP_075010833.1">
    <property type="nucleotide sequence ID" value="NZ_FOAP01000029.1"/>
</dbReference>
<keyword evidence="2 5" id="KW-0812">Transmembrane</keyword>
<evidence type="ECO:0000256" key="3">
    <source>
        <dbReference type="ARBA" id="ARBA00022989"/>
    </source>
</evidence>
<proteinExistence type="predicted"/>
<dbReference type="InterPro" id="IPR007318">
    <property type="entry name" value="Phopholipid_MeTrfase"/>
</dbReference>
<evidence type="ECO:0000256" key="4">
    <source>
        <dbReference type="ARBA" id="ARBA00023136"/>
    </source>
</evidence>
<dbReference type="Proteomes" id="UP000182719">
    <property type="component" value="Unassembled WGS sequence"/>
</dbReference>
<comment type="subcellular location">
    <subcellularLocation>
        <location evidence="1">Endomembrane system</location>
        <topology evidence="1">Multi-pass membrane protein</topology>
    </subcellularLocation>
</comment>
<evidence type="ECO:0000256" key="1">
    <source>
        <dbReference type="ARBA" id="ARBA00004127"/>
    </source>
</evidence>
<keyword evidence="6" id="KW-0489">Methyltransferase</keyword>
<keyword evidence="7" id="KW-1185">Reference proteome</keyword>
<dbReference type="AlphaFoldDB" id="A0A1H8DB04"/>
<keyword evidence="4 5" id="KW-0472">Membrane</keyword>
<evidence type="ECO:0000256" key="5">
    <source>
        <dbReference type="SAM" id="Phobius"/>
    </source>
</evidence>
<reference evidence="7" key="1">
    <citation type="submission" date="2016-10" db="EMBL/GenBank/DDBJ databases">
        <authorList>
            <person name="Varghese N."/>
            <person name="Submissions S."/>
        </authorList>
    </citation>
    <scope>NUCLEOTIDE SEQUENCE [LARGE SCALE GENOMIC DNA]</scope>
    <source>
        <strain evidence="7">DSM 17044</strain>
    </source>
</reference>
<sequence length="203" mass="22172">MKGLRDAPALYLGFISLHLLLGHLGSSLVYRLRFGRSPLAYRSTGADSAHTRLTRRISGASLVWAGSVVAAALWPRWSELPWGRPLLALPPEVGWALGVLGLVGMLAAQYGMGATFRIGVDAGEAPPVLHERGLHRSSRNPIYVFSYLYLVGASLWAPSLVTLGACAVLGGLFHGLVLQEERYLSARLGEAYARYRQRVPRYF</sequence>
<feature type="transmembrane region" description="Helical" evidence="5">
    <location>
        <begin position="53"/>
        <end position="74"/>
    </location>
</feature>
<dbReference type="Gene3D" id="1.20.120.1630">
    <property type="match status" value="1"/>
</dbReference>
<organism evidence="6 7">
    <name type="scientific">Stigmatella aurantiaca</name>
    <dbReference type="NCBI Taxonomy" id="41"/>
    <lineage>
        <taxon>Bacteria</taxon>
        <taxon>Pseudomonadati</taxon>
        <taxon>Myxococcota</taxon>
        <taxon>Myxococcia</taxon>
        <taxon>Myxococcales</taxon>
        <taxon>Cystobacterineae</taxon>
        <taxon>Archangiaceae</taxon>
        <taxon>Stigmatella</taxon>
    </lineage>
</organism>
<dbReference type="GO" id="GO:0008168">
    <property type="term" value="F:methyltransferase activity"/>
    <property type="evidence" value="ECO:0007669"/>
    <property type="project" value="UniProtKB-KW"/>
</dbReference>
<evidence type="ECO:0000313" key="7">
    <source>
        <dbReference type="Proteomes" id="UP000182719"/>
    </source>
</evidence>
<protein>
    <submittedName>
        <fullName evidence="6">Protein-S-isoprenylcysteine O-methyltransferase Ste14</fullName>
    </submittedName>
</protein>
<dbReference type="OrthoDB" id="7210610at2"/>
<accession>A0A1H8DB04</accession>
<feature type="transmembrane region" description="Helical" evidence="5">
    <location>
        <begin position="12"/>
        <end position="32"/>
    </location>
</feature>
<gene>
    <name evidence="6" type="ORF">SAMN05444354_12915</name>
</gene>
<evidence type="ECO:0000256" key="2">
    <source>
        <dbReference type="ARBA" id="ARBA00022692"/>
    </source>
</evidence>
<dbReference type="GO" id="GO:0012505">
    <property type="term" value="C:endomembrane system"/>
    <property type="evidence" value="ECO:0007669"/>
    <property type="project" value="UniProtKB-SubCell"/>
</dbReference>
<feature type="transmembrane region" description="Helical" evidence="5">
    <location>
        <begin position="142"/>
        <end position="173"/>
    </location>
</feature>
<evidence type="ECO:0000313" key="6">
    <source>
        <dbReference type="EMBL" id="SEN04452.1"/>
    </source>
</evidence>